<dbReference type="Proteomes" id="UP001432222">
    <property type="component" value="Chromosome"/>
</dbReference>
<sequence>MSAIGAAAGWSKKAGLNSGYDALKAAANRSGGPGAPGMDLLLTWLVGLGIPQCEDVDPYWNEIGEAAIAQRQAFWRPDVEVRINL</sequence>
<accession>A0ABZ1U6J9</accession>
<proteinExistence type="predicted"/>
<protein>
    <submittedName>
        <fullName evidence="1">Uncharacterized protein</fullName>
    </submittedName>
</protein>
<name>A0ABZ1U6J9_9ACTN</name>
<evidence type="ECO:0000313" key="1">
    <source>
        <dbReference type="EMBL" id="WUQ86815.1"/>
    </source>
</evidence>
<dbReference type="EMBL" id="CP108110">
    <property type="protein sequence ID" value="WUQ86815.1"/>
    <property type="molecule type" value="Genomic_DNA"/>
</dbReference>
<gene>
    <name evidence="1" type="ORF">OHA16_29950</name>
</gene>
<evidence type="ECO:0000313" key="2">
    <source>
        <dbReference type="Proteomes" id="UP001432222"/>
    </source>
</evidence>
<reference evidence="1" key="1">
    <citation type="submission" date="2022-10" db="EMBL/GenBank/DDBJ databases">
        <title>The complete genomes of actinobacterial strains from the NBC collection.</title>
        <authorList>
            <person name="Joergensen T.S."/>
            <person name="Alvarez Arevalo M."/>
            <person name="Sterndorff E.B."/>
            <person name="Faurdal D."/>
            <person name="Vuksanovic O."/>
            <person name="Mourched A.-S."/>
            <person name="Charusanti P."/>
            <person name="Shaw S."/>
            <person name="Blin K."/>
            <person name="Weber T."/>
        </authorList>
    </citation>
    <scope>NUCLEOTIDE SEQUENCE</scope>
    <source>
        <strain evidence="1">NBC_00222</strain>
    </source>
</reference>
<organism evidence="1 2">
    <name type="scientific">Kitasatospora purpeofusca</name>
    <dbReference type="NCBI Taxonomy" id="67352"/>
    <lineage>
        <taxon>Bacteria</taxon>
        <taxon>Bacillati</taxon>
        <taxon>Actinomycetota</taxon>
        <taxon>Actinomycetes</taxon>
        <taxon>Kitasatosporales</taxon>
        <taxon>Streptomycetaceae</taxon>
        <taxon>Kitasatospora</taxon>
    </lineage>
</organism>
<keyword evidence="2" id="KW-1185">Reference proteome</keyword>
<dbReference type="RefSeq" id="WP_328957403.1">
    <property type="nucleotide sequence ID" value="NZ_CP108110.1"/>
</dbReference>